<evidence type="ECO:0000256" key="21">
    <source>
        <dbReference type="ARBA" id="ARBA00076065"/>
    </source>
</evidence>
<sequence>MNFYPKKPSTVLKRLSSASENNKPREDLQEDIIKIDQHNSSESCFENLKKNEDMSCEILQTTLNIKSCQKYEPKLISETKNCAIKKKSQTASTQKVSKPQNSNFKRSTKENIIHCTSNKNVKPRLEDNEILNPSLTKKNENLCIDENIALDAEEFSELEYEVNGLEKLEYNILNKVFNMFVDLPESVVINVPRFQDPSSRSALKTMMHKLKNNIKAAKARLKCHQKVPKRVRCSYISNSKDKEKDNVNITAEKIVNDNYIQLSNQKTVYNYNNDEYSNSKLSNPGSVEKLQNENELHKKNQICIHSNSSNLISLKPQSKFQKPSCTVTSSSINSSINLDTNYDISCNKKPTVILNLHNQNTTSSTQITNTNLCKDDPHYIDQTTTNYEIKKHLMDINLPEFEFTKTDYDHSWELFAVFKQTFGLRSFRPNQFEAINAALLGHHCFILMPTGGGKSLCYQLPAVISKGVTVVISPLKSLIIDQTQKLKSLDIPVEHLLSGITQDSENTILSRLWEAEPELKLLYVTPEKVAASNKLTQVLNNLYCRNLLARIVIDEAHCVSQWGHDFRPDYKRLGVFKQNYQNVPIMALTATATQRVRKDILHQLNIQETKWFISSFNRPNLVYEVNPKKGATTLLDIAKLIKSKFARQSGIIYCMTKKECDNTAKIMAREGIKAVSYHAGLSDKKRNEVQIQWTSNKSNVVCATIAFGMGIDKPDVRFVIHYSLPQSIEAYYQESGRAGRDDDVAYCLLYYNYSDMHRIQKLIEIGGGATYESKKVRFHNLCRIVSYCENKTDCRRALQLNYFDEKFDRDKCINNEKTTCDNCRNKNIINIINVTKESIDILNTIQEICGLGDNDWKHNFTFTHFVDIFKGKKTPKVILHGHENSKIFGHGIHWDRHDIERLIHKLILEGYLREEMVASKSDIMNAYIRIGPNAEKLMMGLVNLSLVLNLKKNTISNESFSSLKDETINPILKEIQEKCYEDLMDVCRGLAASLEINTNAIMSMQAIRSMALLMPETEEDMLKIDGVTKSNFEKFGLPLLEIIKQAAAKKSEIVHIRSKHTNDEDKQNNSENWHQIDSPNYDDMVNRMMENKSLRCRKRKASSSTKRTKRFKGRSKKKYNSKTSSTSTSTMTMIRNTALRLNAKLRPVKKPGYLPVPKHNSLVQKKD</sequence>
<keyword evidence="15" id="KW-0539">Nucleus</keyword>
<dbReference type="PROSITE" id="PS51194">
    <property type="entry name" value="HELICASE_CTER"/>
    <property type="match status" value="1"/>
</dbReference>
<dbReference type="GO" id="GO:0007131">
    <property type="term" value="P:reciprocal meiotic recombination"/>
    <property type="evidence" value="ECO:0007669"/>
    <property type="project" value="UniProtKB-ARBA"/>
</dbReference>
<dbReference type="InterPro" id="IPR036390">
    <property type="entry name" value="WH_DNA-bd_sf"/>
</dbReference>
<keyword evidence="9 28" id="KW-0347">Helicase</keyword>
<feature type="compositionally biased region" description="Basic and acidic residues" evidence="24">
    <location>
        <begin position="1058"/>
        <end position="1068"/>
    </location>
</feature>
<evidence type="ECO:0000256" key="12">
    <source>
        <dbReference type="ARBA" id="ARBA00023125"/>
    </source>
</evidence>
<dbReference type="GO" id="GO:0043138">
    <property type="term" value="F:3'-5' DNA helicase activity"/>
    <property type="evidence" value="ECO:0007669"/>
    <property type="project" value="UniProtKB-EC"/>
</dbReference>
<evidence type="ECO:0000259" key="26">
    <source>
        <dbReference type="PROSITE" id="PS51192"/>
    </source>
</evidence>
<feature type="domain" description="Helicase C-terminal" evidence="27">
    <location>
        <begin position="636"/>
        <end position="782"/>
    </location>
</feature>
<feature type="compositionally biased region" description="Polar residues" evidence="24">
    <location>
        <begin position="1069"/>
        <end position="1078"/>
    </location>
</feature>
<dbReference type="GO" id="GO:0005634">
    <property type="term" value="C:nucleus"/>
    <property type="evidence" value="ECO:0007669"/>
    <property type="project" value="UniProtKB-SubCell"/>
</dbReference>
<dbReference type="PROSITE" id="PS50967">
    <property type="entry name" value="HRDC"/>
    <property type="match status" value="1"/>
</dbReference>
<evidence type="ECO:0000256" key="8">
    <source>
        <dbReference type="ARBA" id="ARBA00022801"/>
    </source>
</evidence>
<dbReference type="SUPFAM" id="SSF47819">
    <property type="entry name" value="HRDC-like"/>
    <property type="match status" value="1"/>
</dbReference>
<dbReference type="InterPro" id="IPR044876">
    <property type="entry name" value="HRDC_dom_sf"/>
</dbReference>
<dbReference type="SMART" id="SM00341">
    <property type="entry name" value="HRDC"/>
    <property type="match status" value="1"/>
</dbReference>
<dbReference type="OrthoDB" id="10261556at2759"/>
<evidence type="ECO:0000256" key="9">
    <source>
        <dbReference type="ARBA" id="ARBA00022806"/>
    </source>
</evidence>
<evidence type="ECO:0000256" key="2">
    <source>
        <dbReference type="ARBA" id="ARBA00004123"/>
    </source>
</evidence>
<gene>
    <name evidence="28" type="ORF">CINCED_3A021750</name>
</gene>
<comment type="subcellular location">
    <subcellularLocation>
        <location evidence="2">Nucleus</location>
    </subcellularLocation>
</comment>
<keyword evidence="10" id="KW-0862">Zinc</keyword>
<evidence type="ECO:0000256" key="24">
    <source>
        <dbReference type="SAM" id="MobiDB-lite"/>
    </source>
</evidence>
<dbReference type="GO" id="GO:0000724">
    <property type="term" value="P:double-strand break repair via homologous recombination"/>
    <property type="evidence" value="ECO:0007669"/>
    <property type="project" value="TreeGrafter"/>
</dbReference>
<dbReference type="Gene3D" id="3.40.50.300">
    <property type="entry name" value="P-loop containing nucleotide triphosphate hydrolases"/>
    <property type="match status" value="2"/>
</dbReference>
<keyword evidence="4" id="KW-0235">DNA replication</keyword>
<name>A0A5E4NIR6_9HEMI</name>
<evidence type="ECO:0000313" key="28">
    <source>
        <dbReference type="EMBL" id="VVC44808.1"/>
    </source>
</evidence>
<dbReference type="GO" id="GO:0005694">
    <property type="term" value="C:chromosome"/>
    <property type="evidence" value="ECO:0007669"/>
    <property type="project" value="TreeGrafter"/>
</dbReference>
<dbReference type="InterPro" id="IPR027417">
    <property type="entry name" value="P-loop_NTPase"/>
</dbReference>
<feature type="domain" description="HRDC" evidence="25">
    <location>
        <begin position="973"/>
        <end position="1053"/>
    </location>
</feature>
<dbReference type="SUPFAM" id="SSF46785">
    <property type="entry name" value="Winged helix' DNA-binding domain"/>
    <property type="match status" value="1"/>
</dbReference>
<dbReference type="GO" id="GO:0009378">
    <property type="term" value="F:four-way junction helicase activity"/>
    <property type="evidence" value="ECO:0007669"/>
    <property type="project" value="TreeGrafter"/>
</dbReference>
<feature type="compositionally biased region" description="Low complexity" evidence="24">
    <location>
        <begin position="1121"/>
        <end position="1130"/>
    </location>
</feature>
<evidence type="ECO:0000256" key="20">
    <source>
        <dbReference type="ARBA" id="ARBA00073450"/>
    </source>
</evidence>
<evidence type="ECO:0000259" key="25">
    <source>
        <dbReference type="PROSITE" id="PS50967"/>
    </source>
</evidence>
<evidence type="ECO:0000256" key="23">
    <source>
        <dbReference type="SAM" id="Coils"/>
    </source>
</evidence>
<comment type="catalytic activity">
    <reaction evidence="16">
        <text>Couples ATP hydrolysis with the unwinding of duplex DNA by translocating in the 3'-5' direction.</text>
        <dbReference type="EC" id="5.6.2.4"/>
    </reaction>
</comment>
<evidence type="ECO:0000256" key="17">
    <source>
        <dbReference type="ARBA" id="ARBA00034808"/>
    </source>
</evidence>
<dbReference type="InterPro" id="IPR010997">
    <property type="entry name" value="HRDC-like_sf"/>
</dbReference>
<keyword evidence="5" id="KW-0479">Metal-binding</keyword>
<keyword evidence="8" id="KW-0378">Hydrolase</keyword>
<evidence type="ECO:0000256" key="14">
    <source>
        <dbReference type="ARBA" id="ARBA00023235"/>
    </source>
</evidence>
<evidence type="ECO:0000256" key="22">
    <source>
        <dbReference type="ARBA" id="ARBA00076271"/>
    </source>
</evidence>
<keyword evidence="29" id="KW-1185">Reference proteome</keyword>
<dbReference type="GO" id="GO:0046872">
    <property type="term" value="F:metal ion binding"/>
    <property type="evidence" value="ECO:0007669"/>
    <property type="project" value="UniProtKB-KW"/>
</dbReference>
<dbReference type="Pfam" id="PF16124">
    <property type="entry name" value="RecQ_Zn_bind"/>
    <property type="match status" value="1"/>
</dbReference>
<dbReference type="SMART" id="SM00956">
    <property type="entry name" value="RQC"/>
    <property type="match status" value="1"/>
</dbReference>
<dbReference type="InterPro" id="IPR014001">
    <property type="entry name" value="Helicase_ATP-bd"/>
</dbReference>
<dbReference type="Pfam" id="PF00271">
    <property type="entry name" value="Helicase_C"/>
    <property type="match status" value="1"/>
</dbReference>
<evidence type="ECO:0000256" key="5">
    <source>
        <dbReference type="ARBA" id="ARBA00022723"/>
    </source>
</evidence>
<evidence type="ECO:0000256" key="1">
    <source>
        <dbReference type="ARBA" id="ARBA00001947"/>
    </source>
</evidence>
<dbReference type="Pfam" id="PF09382">
    <property type="entry name" value="RQC"/>
    <property type="match status" value="1"/>
</dbReference>
<dbReference type="NCBIfam" id="TIGR00614">
    <property type="entry name" value="recQ_fam"/>
    <property type="match status" value="1"/>
</dbReference>
<dbReference type="InterPro" id="IPR002464">
    <property type="entry name" value="DNA/RNA_helicase_DEAH_CS"/>
</dbReference>
<dbReference type="AlphaFoldDB" id="A0A5E4NIR6"/>
<dbReference type="PROSITE" id="PS00690">
    <property type="entry name" value="DEAH_ATP_HELICASE"/>
    <property type="match status" value="1"/>
</dbReference>
<dbReference type="GO" id="GO:0016787">
    <property type="term" value="F:hydrolase activity"/>
    <property type="evidence" value="ECO:0007669"/>
    <property type="project" value="UniProtKB-KW"/>
</dbReference>
<comment type="catalytic activity">
    <reaction evidence="19">
        <text>ATP + H2O = ADP + phosphate + H(+)</text>
        <dbReference type="Rhea" id="RHEA:13065"/>
        <dbReference type="ChEBI" id="CHEBI:15377"/>
        <dbReference type="ChEBI" id="CHEBI:15378"/>
        <dbReference type="ChEBI" id="CHEBI:30616"/>
        <dbReference type="ChEBI" id="CHEBI:43474"/>
        <dbReference type="ChEBI" id="CHEBI:456216"/>
    </reaction>
</comment>
<dbReference type="InterPro" id="IPR011545">
    <property type="entry name" value="DEAD/DEAH_box_helicase_dom"/>
</dbReference>
<feature type="domain" description="Helicase ATP-binding" evidence="26">
    <location>
        <begin position="435"/>
        <end position="610"/>
    </location>
</feature>
<dbReference type="FunFam" id="3.40.50.300:FF:000537">
    <property type="entry name" value="Bloom syndrome RecQ-like helicase"/>
    <property type="match status" value="1"/>
</dbReference>
<dbReference type="InterPro" id="IPR004589">
    <property type="entry name" value="DNA_helicase_ATP-dep_RecQ"/>
</dbReference>
<evidence type="ECO:0000256" key="6">
    <source>
        <dbReference type="ARBA" id="ARBA00022741"/>
    </source>
</evidence>
<accession>A0A5E4NIR6</accession>
<evidence type="ECO:0000256" key="16">
    <source>
        <dbReference type="ARBA" id="ARBA00034617"/>
    </source>
</evidence>
<evidence type="ECO:0000256" key="3">
    <source>
        <dbReference type="ARBA" id="ARBA00005446"/>
    </source>
</evidence>
<keyword evidence="13" id="KW-0234">DNA repair</keyword>
<keyword evidence="14" id="KW-0413">Isomerase</keyword>
<dbReference type="InterPro" id="IPR036388">
    <property type="entry name" value="WH-like_DNA-bd_sf"/>
</dbReference>
<feature type="region of interest" description="Disordered" evidence="24">
    <location>
        <begin position="1058"/>
        <end position="1131"/>
    </location>
</feature>
<dbReference type="Pfam" id="PF00570">
    <property type="entry name" value="HRDC"/>
    <property type="match status" value="1"/>
</dbReference>
<feature type="compositionally biased region" description="Basic residues" evidence="24">
    <location>
        <begin position="1094"/>
        <end position="1120"/>
    </location>
</feature>
<dbReference type="GO" id="GO:0005524">
    <property type="term" value="F:ATP binding"/>
    <property type="evidence" value="ECO:0007669"/>
    <property type="project" value="UniProtKB-KW"/>
</dbReference>
<dbReference type="InterPro" id="IPR001650">
    <property type="entry name" value="Helicase_C-like"/>
</dbReference>
<keyword evidence="11" id="KW-0067">ATP-binding</keyword>
<dbReference type="SUPFAM" id="SSF52540">
    <property type="entry name" value="P-loop containing nucleoside triphosphate hydrolases"/>
    <property type="match status" value="1"/>
</dbReference>
<proteinExistence type="inferred from homology"/>
<dbReference type="Gene3D" id="1.10.150.80">
    <property type="entry name" value="HRDC domain"/>
    <property type="match status" value="1"/>
</dbReference>
<evidence type="ECO:0000256" key="11">
    <source>
        <dbReference type="ARBA" id="ARBA00022840"/>
    </source>
</evidence>
<evidence type="ECO:0000256" key="18">
    <source>
        <dbReference type="ARBA" id="ARBA00044542"/>
    </source>
</evidence>
<evidence type="ECO:0000256" key="10">
    <source>
        <dbReference type="ARBA" id="ARBA00022833"/>
    </source>
</evidence>
<dbReference type="Proteomes" id="UP000325440">
    <property type="component" value="Unassembled WGS sequence"/>
</dbReference>
<dbReference type="Pfam" id="PF00270">
    <property type="entry name" value="DEAD"/>
    <property type="match status" value="1"/>
</dbReference>
<protein>
    <recommendedName>
        <fullName evidence="20">RecQ-like DNA helicase BLM</fullName>
        <ecNumber evidence="17">5.6.2.4</ecNumber>
    </recommendedName>
    <alternativeName>
        <fullName evidence="21">Bloom syndrome protein homolog</fullName>
    </alternativeName>
    <alternativeName>
        <fullName evidence="18">DNA 3'-5' helicase BLM</fullName>
    </alternativeName>
    <alternativeName>
        <fullName evidence="22">RecQ helicase homolog</fullName>
    </alternativeName>
</protein>
<keyword evidence="12" id="KW-0238">DNA-binding</keyword>
<dbReference type="CDD" id="cd18794">
    <property type="entry name" value="SF2_C_RecQ"/>
    <property type="match status" value="1"/>
</dbReference>
<evidence type="ECO:0000256" key="4">
    <source>
        <dbReference type="ARBA" id="ARBA00022705"/>
    </source>
</evidence>
<keyword evidence="23" id="KW-0175">Coiled coil</keyword>
<dbReference type="EMBL" id="CABPRJ010002387">
    <property type="protein sequence ID" value="VVC44808.1"/>
    <property type="molecule type" value="Genomic_DNA"/>
</dbReference>
<dbReference type="SMART" id="SM00490">
    <property type="entry name" value="HELICc"/>
    <property type="match status" value="1"/>
</dbReference>
<dbReference type="PROSITE" id="PS51192">
    <property type="entry name" value="HELICASE_ATP_BIND_1"/>
    <property type="match status" value="1"/>
</dbReference>
<dbReference type="PANTHER" id="PTHR13710">
    <property type="entry name" value="DNA HELICASE RECQ FAMILY MEMBER"/>
    <property type="match status" value="1"/>
</dbReference>
<dbReference type="PANTHER" id="PTHR13710:SF153">
    <property type="entry name" value="RECQ-LIKE DNA HELICASE BLM"/>
    <property type="match status" value="1"/>
</dbReference>
<dbReference type="EC" id="5.6.2.4" evidence="17"/>
<dbReference type="Gene3D" id="1.10.10.10">
    <property type="entry name" value="Winged helix-like DNA-binding domain superfamily/Winged helix DNA-binding domain"/>
    <property type="match status" value="1"/>
</dbReference>
<organism evidence="28 29">
    <name type="scientific">Cinara cedri</name>
    <dbReference type="NCBI Taxonomy" id="506608"/>
    <lineage>
        <taxon>Eukaryota</taxon>
        <taxon>Metazoa</taxon>
        <taxon>Ecdysozoa</taxon>
        <taxon>Arthropoda</taxon>
        <taxon>Hexapoda</taxon>
        <taxon>Insecta</taxon>
        <taxon>Pterygota</taxon>
        <taxon>Neoptera</taxon>
        <taxon>Paraneoptera</taxon>
        <taxon>Hemiptera</taxon>
        <taxon>Sternorrhyncha</taxon>
        <taxon>Aphidomorpha</taxon>
        <taxon>Aphidoidea</taxon>
        <taxon>Aphididae</taxon>
        <taxon>Lachninae</taxon>
        <taxon>Cinara</taxon>
    </lineage>
</organism>
<dbReference type="FunFam" id="3.40.50.300:FF:000340">
    <property type="entry name" value="Bloom syndrome, RecQ helicase"/>
    <property type="match status" value="1"/>
</dbReference>
<evidence type="ECO:0000313" key="29">
    <source>
        <dbReference type="Proteomes" id="UP000325440"/>
    </source>
</evidence>
<dbReference type="GO" id="GO:0005737">
    <property type="term" value="C:cytoplasm"/>
    <property type="evidence" value="ECO:0007669"/>
    <property type="project" value="TreeGrafter"/>
</dbReference>
<dbReference type="InterPro" id="IPR002121">
    <property type="entry name" value="HRDC_dom"/>
</dbReference>
<evidence type="ECO:0000256" key="19">
    <source>
        <dbReference type="ARBA" id="ARBA00049360"/>
    </source>
</evidence>
<comment type="similarity">
    <text evidence="3">Belongs to the helicase family. RecQ subfamily.</text>
</comment>
<keyword evidence="7" id="KW-0227">DNA damage</keyword>
<dbReference type="SMART" id="SM00487">
    <property type="entry name" value="DEXDc"/>
    <property type="match status" value="1"/>
</dbReference>
<feature type="coiled-coil region" evidence="23">
    <location>
        <begin position="200"/>
        <end position="227"/>
    </location>
</feature>
<dbReference type="GO" id="GO:0006260">
    <property type="term" value="P:DNA replication"/>
    <property type="evidence" value="ECO:0007669"/>
    <property type="project" value="UniProtKB-KW"/>
</dbReference>
<evidence type="ECO:0000256" key="15">
    <source>
        <dbReference type="ARBA" id="ARBA00023242"/>
    </source>
</evidence>
<dbReference type="InterPro" id="IPR032284">
    <property type="entry name" value="RecQ_Zn-bd"/>
</dbReference>
<evidence type="ECO:0000259" key="27">
    <source>
        <dbReference type="PROSITE" id="PS51194"/>
    </source>
</evidence>
<evidence type="ECO:0000256" key="7">
    <source>
        <dbReference type="ARBA" id="ARBA00022763"/>
    </source>
</evidence>
<dbReference type="GO" id="GO:0003677">
    <property type="term" value="F:DNA binding"/>
    <property type="evidence" value="ECO:0007669"/>
    <property type="project" value="UniProtKB-KW"/>
</dbReference>
<reference evidence="28 29" key="1">
    <citation type="submission" date="2019-08" db="EMBL/GenBank/DDBJ databases">
        <authorList>
            <person name="Alioto T."/>
            <person name="Alioto T."/>
            <person name="Gomez Garrido J."/>
        </authorList>
    </citation>
    <scope>NUCLEOTIDE SEQUENCE [LARGE SCALE GENOMIC DNA]</scope>
</reference>
<dbReference type="InterPro" id="IPR018982">
    <property type="entry name" value="RQC_domain"/>
</dbReference>
<evidence type="ECO:0000256" key="13">
    <source>
        <dbReference type="ARBA" id="ARBA00023204"/>
    </source>
</evidence>
<comment type="cofactor">
    <cofactor evidence="1">
        <name>Zn(2+)</name>
        <dbReference type="ChEBI" id="CHEBI:29105"/>
    </cofactor>
</comment>
<keyword evidence="6" id="KW-0547">Nucleotide-binding</keyword>